<dbReference type="Pfam" id="PF00225">
    <property type="entry name" value="Kinesin"/>
    <property type="match status" value="1"/>
</dbReference>
<feature type="coiled-coil region" evidence="7">
    <location>
        <begin position="658"/>
        <end position="716"/>
    </location>
</feature>
<dbReference type="CDD" id="cd00106">
    <property type="entry name" value="KISc"/>
    <property type="match status" value="1"/>
</dbReference>
<dbReference type="InterPro" id="IPR027417">
    <property type="entry name" value="P-loop_NTPase"/>
</dbReference>
<keyword evidence="6" id="KW-0493">Microtubule</keyword>
<dbReference type="AlphaFoldDB" id="D7G6B7"/>
<dbReference type="InterPro" id="IPR027640">
    <property type="entry name" value="Kinesin-like_fam"/>
</dbReference>
<evidence type="ECO:0000256" key="5">
    <source>
        <dbReference type="PROSITE-ProRule" id="PRU00283"/>
    </source>
</evidence>
<dbReference type="SMART" id="SM00129">
    <property type="entry name" value="KISc"/>
    <property type="match status" value="1"/>
</dbReference>
<dbReference type="PROSITE" id="PS50067">
    <property type="entry name" value="KINESIN_MOTOR_2"/>
    <property type="match status" value="1"/>
</dbReference>
<dbReference type="eggNOG" id="KOG4280">
    <property type="taxonomic scope" value="Eukaryota"/>
</dbReference>
<feature type="region of interest" description="Disordered" evidence="8">
    <location>
        <begin position="566"/>
        <end position="593"/>
    </location>
</feature>
<dbReference type="GO" id="GO:0005524">
    <property type="term" value="F:ATP binding"/>
    <property type="evidence" value="ECO:0007669"/>
    <property type="project" value="UniProtKB-UniRule"/>
</dbReference>
<dbReference type="InterPro" id="IPR019821">
    <property type="entry name" value="Kinesin_motor_CS"/>
</dbReference>
<dbReference type="OrthoDB" id="123929at2759"/>
<feature type="region of interest" description="Disordered" evidence="8">
    <location>
        <begin position="1"/>
        <end position="36"/>
    </location>
</feature>
<evidence type="ECO:0000256" key="8">
    <source>
        <dbReference type="SAM" id="MobiDB-lite"/>
    </source>
</evidence>
<dbReference type="PANTHER" id="PTHR47968">
    <property type="entry name" value="CENTROMERE PROTEIN E"/>
    <property type="match status" value="1"/>
</dbReference>
<evidence type="ECO:0000313" key="10">
    <source>
        <dbReference type="EMBL" id="CBJ27512.1"/>
    </source>
</evidence>
<name>D7G6B7_ECTSI</name>
<dbReference type="GO" id="GO:0008017">
    <property type="term" value="F:microtubule binding"/>
    <property type="evidence" value="ECO:0007669"/>
    <property type="project" value="InterPro"/>
</dbReference>
<dbReference type="Proteomes" id="UP000002630">
    <property type="component" value="Linkage Group LG04"/>
</dbReference>
<dbReference type="GO" id="GO:0007018">
    <property type="term" value="P:microtubule-based movement"/>
    <property type="evidence" value="ECO:0007669"/>
    <property type="project" value="InterPro"/>
</dbReference>
<feature type="region of interest" description="Disordered" evidence="8">
    <location>
        <begin position="607"/>
        <end position="631"/>
    </location>
</feature>
<keyword evidence="11" id="KW-1185">Reference proteome</keyword>
<dbReference type="PROSITE" id="PS00411">
    <property type="entry name" value="KINESIN_MOTOR_1"/>
    <property type="match status" value="1"/>
</dbReference>
<gene>
    <name evidence="10" type="ORF">Esi_0073_0078</name>
</gene>
<protein>
    <recommendedName>
        <fullName evidence="6">Kinesin-like protein</fullName>
    </recommendedName>
</protein>
<dbReference type="InterPro" id="IPR036961">
    <property type="entry name" value="Kinesin_motor_dom_sf"/>
</dbReference>
<comment type="similarity">
    <text evidence="5 6">Belongs to the TRAFAC class myosin-kinesin ATPase superfamily. Kinesin family.</text>
</comment>
<dbReference type="InterPro" id="IPR001752">
    <property type="entry name" value="Kinesin_motor_dom"/>
</dbReference>
<keyword evidence="3 7" id="KW-0175">Coiled coil</keyword>
<dbReference type="Gene3D" id="3.40.850.10">
    <property type="entry name" value="Kinesin motor domain"/>
    <property type="match status" value="1"/>
</dbReference>
<evidence type="ECO:0000313" key="11">
    <source>
        <dbReference type="Proteomes" id="UP000002630"/>
    </source>
</evidence>
<evidence type="ECO:0000256" key="7">
    <source>
        <dbReference type="SAM" id="Coils"/>
    </source>
</evidence>
<keyword evidence="2 5" id="KW-0067">ATP-binding</keyword>
<dbReference type="STRING" id="2880.D7G6B7"/>
<evidence type="ECO:0000259" key="9">
    <source>
        <dbReference type="PROSITE" id="PS50067"/>
    </source>
</evidence>
<keyword evidence="1 5" id="KW-0547">Nucleotide-binding</keyword>
<dbReference type="GO" id="GO:0003777">
    <property type="term" value="F:microtubule motor activity"/>
    <property type="evidence" value="ECO:0007669"/>
    <property type="project" value="InterPro"/>
</dbReference>
<sequence length="743" mass="82420">MSRSDIVEEQKYAGENEASGGLLEESAPGAPTRHGGRENIKVLVRIRPLLPNEAGPVAVVIGEGNTIRVKGATAQRQLQCRYDAVIGSEVSQEGVFSHVRECTSAVLEGENSSIFAYGQTGSGKTYTMFGPDLDANGGTAPGYGKGIIPLAVTDLFQGLAGLRQEMGGAGESSVWCSGVQIYNEQLFDMLRDPQRIHPLAIHEQAEAGIYVQGLSEYAVRSARECLQLLRVGREHRAIRETHMNQASSRSHSIFQIVVEQKRRSEQDGERILRSKFNLVDLAGSEKWDVKQDMAEVRVSEMTNINVSLYTLGRVIAALSTPNSHGEGGARKGHVPYRDSKLTRLLQDSLGGNTRTRIIATLSPASQSVDETISTLRFADRAKQVMAFVRVNERRPVDHALVHRLQAEVNHLRGLVQDTAEARSLREEAPDGPTRPPALTALAEAQRLGYQETIDQLRRENTALRENQGPKAVDKSDNKPGQMESDVATLQAANRALSTAIEHIVLDIRRFFRFDIEEEDLRADLAKLLTQLSGSIPGGARWCNSLNVSTSNSCSALAAAQQTIRQGIDAQEHSNSHEKSTPGEAQSETRGGLPAASQLWKGGVAAGGQLHQEKSQSEHVALPPVTPKKDHTSEKLAYRLRGKHADEMVVVMKKEITEKDEELQLRKELRLAKERMKKNIQLQAWLLQKEQREIEMLKSESEKRDELDRDRRRKDEEFLRRAAKQKAKLKRYCKGRLLRILSHA</sequence>
<accession>D7G6B7</accession>
<dbReference type="PANTHER" id="PTHR47968:SF75">
    <property type="entry name" value="CENTROMERE-ASSOCIATED PROTEIN E"/>
    <property type="match status" value="1"/>
</dbReference>
<evidence type="ECO:0000256" key="1">
    <source>
        <dbReference type="ARBA" id="ARBA00022741"/>
    </source>
</evidence>
<feature type="region of interest" description="Disordered" evidence="8">
    <location>
        <begin position="461"/>
        <end position="481"/>
    </location>
</feature>
<dbReference type="GO" id="GO:0005874">
    <property type="term" value="C:microtubule"/>
    <property type="evidence" value="ECO:0007669"/>
    <property type="project" value="UniProtKB-KW"/>
</dbReference>
<dbReference type="EMBL" id="FN649729">
    <property type="protein sequence ID" value="CBJ27512.1"/>
    <property type="molecule type" value="Genomic_DNA"/>
</dbReference>
<evidence type="ECO:0000256" key="4">
    <source>
        <dbReference type="ARBA" id="ARBA00023175"/>
    </source>
</evidence>
<proteinExistence type="inferred from homology"/>
<dbReference type="PRINTS" id="PR00380">
    <property type="entry name" value="KINESINHEAVY"/>
</dbReference>
<dbReference type="EMBL" id="FN648960">
    <property type="protein sequence ID" value="CBJ27512.1"/>
    <property type="molecule type" value="Genomic_DNA"/>
</dbReference>
<evidence type="ECO:0000256" key="2">
    <source>
        <dbReference type="ARBA" id="ARBA00022840"/>
    </source>
</evidence>
<dbReference type="SUPFAM" id="SSF52540">
    <property type="entry name" value="P-loop containing nucleoside triphosphate hydrolases"/>
    <property type="match status" value="1"/>
</dbReference>
<feature type="compositionally biased region" description="Basic and acidic residues" evidence="8">
    <location>
        <begin position="1"/>
        <end position="14"/>
    </location>
</feature>
<evidence type="ECO:0000256" key="6">
    <source>
        <dbReference type="RuleBase" id="RU000394"/>
    </source>
</evidence>
<keyword evidence="4 5" id="KW-0505">Motor protein</keyword>
<organism evidence="10 11">
    <name type="scientific">Ectocarpus siliculosus</name>
    <name type="common">Brown alga</name>
    <name type="synonym">Conferva siliculosa</name>
    <dbReference type="NCBI Taxonomy" id="2880"/>
    <lineage>
        <taxon>Eukaryota</taxon>
        <taxon>Sar</taxon>
        <taxon>Stramenopiles</taxon>
        <taxon>Ochrophyta</taxon>
        <taxon>PX clade</taxon>
        <taxon>Phaeophyceae</taxon>
        <taxon>Ectocarpales</taxon>
        <taxon>Ectocarpaceae</taxon>
        <taxon>Ectocarpus</taxon>
    </lineage>
</organism>
<dbReference type="InParanoid" id="D7G6B7"/>
<feature type="binding site" evidence="5">
    <location>
        <begin position="118"/>
        <end position="125"/>
    </location>
    <ligand>
        <name>ATP</name>
        <dbReference type="ChEBI" id="CHEBI:30616"/>
    </ligand>
</feature>
<feature type="domain" description="Kinesin motor" evidence="9">
    <location>
        <begin position="39"/>
        <end position="384"/>
    </location>
</feature>
<feature type="compositionally biased region" description="Basic and acidic residues" evidence="8">
    <location>
        <begin position="569"/>
        <end position="580"/>
    </location>
</feature>
<evidence type="ECO:0000256" key="3">
    <source>
        <dbReference type="ARBA" id="ARBA00023054"/>
    </source>
</evidence>
<reference evidence="10 11" key="1">
    <citation type="journal article" date="2010" name="Nature">
        <title>The Ectocarpus genome and the independent evolution of multicellularity in brown algae.</title>
        <authorList>
            <person name="Cock J.M."/>
            <person name="Sterck L."/>
            <person name="Rouze P."/>
            <person name="Scornet D."/>
            <person name="Allen A.E."/>
            <person name="Amoutzias G."/>
            <person name="Anthouard V."/>
            <person name="Artiguenave F."/>
            <person name="Aury J.M."/>
            <person name="Badger J.H."/>
            <person name="Beszteri B."/>
            <person name="Billiau K."/>
            <person name="Bonnet E."/>
            <person name="Bothwell J.H."/>
            <person name="Bowler C."/>
            <person name="Boyen C."/>
            <person name="Brownlee C."/>
            <person name="Carrano C.J."/>
            <person name="Charrier B."/>
            <person name="Cho G.Y."/>
            <person name="Coelho S.M."/>
            <person name="Collen J."/>
            <person name="Corre E."/>
            <person name="Da Silva C."/>
            <person name="Delage L."/>
            <person name="Delaroque N."/>
            <person name="Dittami S.M."/>
            <person name="Doulbeau S."/>
            <person name="Elias M."/>
            <person name="Farnham G."/>
            <person name="Gachon C.M."/>
            <person name="Gschloessl B."/>
            <person name="Heesch S."/>
            <person name="Jabbari K."/>
            <person name="Jubin C."/>
            <person name="Kawai H."/>
            <person name="Kimura K."/>
            <person name="Kloareg B."/>
            <person name="Kupper F.C."/>
            <person name="Lang D."/>
            <person name="Le Bail A."/>
            <person name="Leblanc C."/>
            <person name="Lerouge P."/>
            <person name="Lohr M."/>
            <person name="Lopez P.J."/>
            <person name="Martens C."/>
            <person name="Maumus F."/>
            <person name="Michel G."/>
            <person name="Miranda-Saavedra D."/>
            <person name="Morales J."/>
            <person name="Moreau H."/>
            <person name="Motomura T."/>
            <person name="Nagasato C."/>
            <person name="Napoli C.A."/>
            <person name="Nelson D.R."/>
            <person name="Nyvall-Collen P."/>
            <person name="Peters A.F."/>
            <person name="Pommier C."/>
            <person name="Potin P."/>
            <person name="Poulain J."/>
            <person name="Quesneville H."/>
            <person name="Read B."/>
            <person name="Rensing S.A."/>
            <person name="Ritter A."/>
            <person name="Rousvoal S."/>
            <person name="Samanta M."/>
            <person name="Samson G."/>
            <person name="Schroeder D.C."/>
            <person name="Segurens B."/>
            <person name="Strittmatter M."/>
            <person name="Tonon T."/>
            <person name="Tregear J.W."/>
            <person name="Valentin K."/>
            <person name="von Dassow P."/>
            <person name="Yamagishi T."/>
            <person name="Van de Peer Y."/>
            <person name="Wincker P."/>
        </authorList>
    </citation>
    <scope>NUCLEOTIDE SEQUENCE [LARGE SCALE GENOMIC DNA]</scope>
    <source>
        <strain evidence="11">Ec32 / CCAP1310/4</strain>
    </source>
</reference>